<evidence type="ECO:0000256" key="4">
    <source>
        <dbReference type="ARBA" id="ARBA00023136"/>
    </source>
</evidence>
<protein>
    <submittedName>
        <fullName evidence="8">RagB/SusD family nutrient uptake outer membrane protein</fullName>
    </submittedName>
</protein>
<proteinExistence type="inferred from homology"/>
<accession>A0ABU9IPM1</accession>
<evidence type="ECO:0000256" key="1">
    <source>
        <dbReference type="ARBA" id="ARBA00004442"/>
    </source>
</evidence>
<evidence type="ECO:0000256" key="5">
    <source>
        <dbReference type="ARBA" id="ARBA00023237"/>
    </source>
</evidence>
<evidence type="ECO:0000259" key="6">
    <source>
        <dbReference type="Pfam" id="PF07980"/>
    </source>
</evidence>
<dbReference type="Pfam" id="PF14322">
    <property type="entry name" value="SusD-like_3"/>
    <property type="match status" value="1"/>
</dbReference>
<keyword evidence="5" id="KW-0998">Cell outer membrane</keyword>
<evidence type="ECO:0000259" key="7">
    <source>
        <dbReference type="Pfam" id="PF14322"/>
    </source>
</evidence>
<dbReference type="EMBL" id="JBBYHS010000009">
    <property type="protein sequence ID" value="MEL1254125.1"/>
    <property type="molecule type" value="Genomic_DNA"/>
</dbReference>
<keyword evidence="9" id="KW-1185">Reference proteome</keyword>
<dbReference type="InterPro" id="IPR012944">
    <property type="entry name" value="SusD_RagB_dom"/>
</dbReference>
<gene>
    <name evidence="8" type="ORF">AAEO57_10085</name>
</gene>
<dbReference type="Proteomes" id="UP001485226">
    <property type="component" value="Unassembled WGS sequence"/>
</dbReference>
<evidence type="ECO:0000256" key="2">
    <source>
        <dbReference type="ARBA" id="ARBA00006275"/>
    </source>
</evidence>
<keyword evidence="4" id="KW-0472">Membrane</keyword>
<dbReference type="Pfam" id="PF07980">
    <property type="entry name" value="SusD_RagB"/>
    <property type="match status" value="1"/>
</dbReference>
<feature type="domain" description="SusD-like N-terminal" evidence="7">
    <location>
        <begin position="68"/>
        <end position="207"/>
    </location>
</feature>
<dbReference type="SUPFAM" id="SSF48452">
    <property type="entry name" value="TPR-like"/>
    <property type="match status" value="1"/>
</dbReference>
<reference evidence="8 9" key="1">
    <citation type="submission" date="2024-04" db="EMBL/GenBank/DDBJ databases">
        <title>Flavobacterium sp. DGU38 16S ribosomal RNA gene Genome sequencing and assembly.</title>
        <authorList>
            <person name="Park S."/>
        </authorList>
    </citation>
    <scope>NUCLEOTIDE SEQUENCE [LARGE SCALE GENOMIC DNA]</scope>
    <source>
        <strain evidence="8 9">DGU38</strain>
    </source>
</reference>
<comment type="similarity">
    <text evidence="2">Belongs to the SusD family.</text>
</comment>
<keyword evidence="3" id="KW-0732">Signal</keyword>
<organism evidence="8 9">
    <name type="scientific">Flavobacterium calami</name>
    <dbReference type="NCBI Taxonomy" id="3139144"/>
    <lineage>
        <taxon>Bacteria</taxon>
        <taxon>Pseudomonadati</taxon>
        <taxon>Bacteroidota</taxon>
        <taxon>Flavobacteriia</taxon>
        <taxon>Flavobacteriales</taxon>
        <taxon>Flavobacteriaceae</taxon>
        <taxon>Flavobacterium</taxon>
    </lineage>
</organism>
<dbReference type="InterPro" id="IPR011990">
    <property type="entry name" value="TPR-like_helical_dom_sf"/>
</dbReference>
<dbReference type="InterPro" id="IPR033985">
    <property type="entry name" value="SusD-like_N"/>
</dbReference>
<sequence length="438" mass="48878">MCTVWQSCESFTEIDPPRNKIVKQDAFADETSANAAVLGIYLQLSSVGFGQGQTTVILGQSSDEIYKNFDDSSSTQLHTNDLVANNGNIKDLWTSIYAVIGQSNAVLEGLENNTNIPEVKRQQFVSEAKFVRAYCYLYLTQLWGDVPLITTTDWSLNSKAKRTAQAEITALIIQDLKQAAEFLPETVTNNIRAKKTVALGLLSRVYLYEKNWSEAQRYAEMTIAGTVGASAILPDASEVFYPESAETIFQIVPQKFYSSSFESTLMHLFGPDHLLEANLVSDFEDGDLRKTAWVGETDGNYFAAKYTTNPYETSGRPQYNVLLRAAEQFLIAAEAQAQQSNITGAVENINVIRRRAGLIEIDAQGLSQSECLSLIEKERRTELFAEWGHRWLDLKRTGRAAEVLGGITGKNWKAEDALYPIPTTEIRLNPNLTQNKDY</sequence>
<dbReference type="CDD" id="cd08977">
    <property type="entry name" value="SusD"/>
    <property type="match status" value="1"/>
</dbReference>
<comment type="caution">
    <text evidence="8">The sequence shown here is derived from an EMBL/GenBank/DDBJ whole genome shotgun (WGS) entry which is preliminary data.</text>
</comment>
<dbReference type="Gene3D" id="1.25.40.390">
    <property type="match status" value="1"/>
</dbReference>
<feature type="domain" description="RagB/SusD" evidence="6">
    <location>
        <begin position="296"/>
        <end position="438"/>
    </location>
</feature>
<comment type="subcellular location">
    <subcellularLocation>
        <location evidence="1">Cell outer membrane</location>
    </subcellularLocation>
</comment>
<name>A0ABU9IPM1_9FLAO</name>
<evidence type="ECO:0000256" key="3">
    <source>
        <dbReference type="ARBA" id="ARBA00022729"/>
    </source>
</evidence>
<evidence type="ECO:0000313" key="8">
    <source>
        <dbReference type="EMBL" id="MEL1254125.1"/>
    </source>
</evidence>
<evidence type="ECO:0000313" key="9">
    <source>
        <dbReference type="Proteomes" id="UP001485226"/>
    </source>
</evidence>